<organism evidence="1 2">
    <name type="scientific">Agrobacterium tumefaciens str. Kerr 14</name>
    <dbReference type="NCBI Taxonomy" id="1183424"/>
    <lineage>
        <taxon>Bacteria</taxon>
        <taxon>Pseudomonadati</taxon>
        <taxon>Pseudomonadota</taxon>
        <taxon>Alphaproteobacteria</taxon>
        <taxon>Hyphomicrobiales</taxon>
        <taxon>Rhizobiaceae</taxon>
        <taxon>Rhizobium/Agrobacterium group</taxon>
        <taxon>Agrobacterium</taxon>
        <taxon>Agrobacterium tumefaciens complex</taxon>
    </lineage>
</organism>
<gene>
    <name evidence="1" type="ORF">AGR4C_Cc170062</name>
</gene>
<dbReference type="EMBL" id="FBWC01000009">
    <property type="protein sequence ID" value="CUX19376.1"/>
    <property type="molecule type" value="Genomic_DNA"/>
</dbReference>
<accession>A0A1S7PCK2</accession>
<sequence>MKSTKLIHIKKPRDLEPFSHRAVVWHTIDLRSQECLEDEASLNDIELLVICGGRR</sequence>
<proteinExistence type="predicted"/>
<reference evidence="1 2" key="1">
    <citation type="submission" date="2016-01" db="EMBL/GenBank/DDBJ databases">
        <authorList>
            <person name="Oliw E.H."/>
        </authorList>
    </citation>
    <scope>NUCLEOTIDE SEQUENCE [LARGE SCALE GENOMIC DNA]</scope>
    <source>
        <strain evidence="1 2">Kerr 14</strain>
    </source>
</reference>
<name>A0A1S7PCK2_AGRTU</name>
<protein>
    <submittedName>
        <fullName evidence="1">Uncharacterized protein</fullName>
    </submittedName>
</protein>
<dbReference type="Proteomes" id="UP000191897">
    <property type="component" value="Unassembled WGS sequence"/>
</dbReference>
<dbReference type="AlphaFoldDB" id="A0A1S7PCK2"/>
<evidence type="ECO:0000313" key="1">
    <source>
        <dbReference type="EMBL" id="CUX19376.1"/>
    </source>
</evidence>
<evidence type="ECO:0000313" key="2">
    <source>
        <dbReference type="Proteomes" id="UP000191897"/>
    </source>
</evidence>